<dbReference type="FunFam" id="1.10.1170.10:FF:000009">
    <property type="entry name" value="Baculoviral IAP repeat-containing protein 5"/>
    <property type="match status" value="1"/>
</dbReference>
<evidence type="ECO:0000256" key="1">
    <source>
        <dbReference type="ARBA" id="ARBA00004123"/>
    </source>
</evidence>
<evidence type="ECO:0000256" key="15">
    <source>
        <dbReference type="ARBA" id="ARBA00023242"/>
    </source>
</evidence>
<dbReference type="AlphaFoldDB" id="A0A6J0VGA9"/>
<dbReference type="Proteomes" id="UP001652642">
    <property type="component" value="Chromosome 2"/>
</dbReference>
<sequence length="145" mass="16696">MLTMEDGAFQVPPGFELFLKEGRVATFSQWPFVSDCSCTPDRMAEAGFIHCPAENAPDVAECFVCFKELEGWEPDDDPMKEHQKHSPNCAFLTFQKDVADLTVQEFLRLCKERMINMVKKQVNQKINEMEKYAANIRNEIISLRL</sequence>
<keyword evidence="13" id="KW-0832">Ubl conjugation</keyword>
<evidence type="ECO:0000256" key="17">
    <source>
        <dbReference type="ARBA" id="ARBA00023328"/>
    </source>
</evidence>
<evidence type="ECO:0000256" key="5">
    <source>
        <dbReference type="ARBA" id="ARBA00022454"/>
    </source>
</evidence>
<comment type="subcellular location">
    <subcellularLocation>
        <location evidence="3">Chromosome</location>
        <location evidence="3">Centromere</location>
    </subcellularLocation>
    <subcellularLocation>
        <location evidence="2">Cytoplasm</location>
        <location evidence="2">Cytoskeleton</location>
        <location evidence="2">Spindle</location>
    </subcellularLocation>
    <subcellularLocation>
        <location evidence="1">Nucleus</location>
    </subcellularLocation>
</comment>
<keyword evidence="15" id="KW-0539">Nucleus</keyword>
<evidence type="ECO:0000256" key="10">
    <source>
        <dbReference type="ARBA" id="ARBA00022776"/>
    </source>
</evidence>
<dbReference type="SMART" id="SM00238">
    <property type="entry name" value="BIR"/>
    <property type="match status" value="1"/>
</dbReference>
<gene>
    <name evidence="19" type="primary">BIRC5</name>
</gene>
<evidence type="ECO:0000256" key="2">
    <source>
        <dbReference type="ARBA" id="ARBA00004186"/>
    </source>
</evidence>
<dbReference type="InterPro" id="IPR001370">
    <property type="entry name" value="BIR_rpt"/>
</dbReference>
<dbReference type="Gene3D" id="1.10.1170.10">
    <property type="entry name" value="Inhibitor Of Apoptosis Protein (2mihbC-IAP-1), Chain A"/>
    <property type="match status" value="1"/>
</dbReference>
<dbReference type="GO" id="GO:0005634">
    <property type="term" value="C:nucleus"/>
    <property type="evidence" value="ECO:0007669"/>
    <property type="project" value="UniProtKB-SubCell"/>
</dbReference>
<evidence type="ECO:0000256" key="6">
    <source>
        <dbReference type="ARBA" id="ARBA00022490"/>
    </source>
</evidence>
<evidence type="ECO:0000256" key="16">
    <source>
        <dbReference type="ARBA" id="ARBA00023306"/>
    </source>
</evidence>
<keyword evidence="7" id="KW-0597">Phosphoprotein</keyword>
<dbReference type="Pfam" id="PF00653">
    <property type="entry name" value="BIR"/>
    <property type="match status" value="1"/>
</dbReference>
<evidence type="ECO:0000256" key="7">
    <source>
        <dbReference type="ARBA" id="ARBA00022553"/>
    </source>
</evidence>
<evidence type="ECO:0000256" key="8">
    <source>
        <dbReference type="ARBA" id="ARBA00022618"/>
    </source>
</evidence>
<reference evidence="18" key="1">
    <citation type="submission" date="2025-05" db="UniProtKB">
        <authorList>
            <consortium name="RefSeq"/>
        </authorList>
    </citation>
    <scope>NUCLEOTIDE SEQUENCE [LARGE SCALE GENOMIC DNA]</scope>
</reference>
<dbReference type="InterPro" id="IPR051190">
    <property type="entry name" value="Baculoviral_IAP"/>
</dbReference>
<evidence type="ECO:0000256" key="12">
    <source>
        <dbReference type="ARBA" id="ARBA00022833"/>
    </source>
</evidence>
<evidence type="ECO:0000256" key="14">
    <source>
        <dbReference type="ARBA" id="ARBA00023212"/>
    </source>
</evidence>
<evidence type="ECO:0000256" key="11">
    <source>
        <dbReference type="ARBA" id="ARBA00022829"/>
    </source>
</evidence>
<evidence type="ECO:0000313" key="18">
    <source>
        <dbReference type="Proteomes" id="UP001652642"/>
    </source>
</evidence>
<evidence type="ECO:0000256" key="4">
    <source>
        <dbReference type="ARBA" id="ARBA00006672"/>
    </source>
</evidence>
<keyword evidence="12" id="KW-0862">Zinc</keyword>
<keyword evidence="16" id="KW-0131">Cell cycle</keyword>
<keyword evidence="11" id="KW-0159">Chromosome partition</keyword>
<dbReference type="PROSITE" id="PS50143">
    <property type="entry name" value="BIR_REPEAT_2"/>
    <property type="match status" value="1"/>
</dbReference>
<dbReference type="PANTHER" id="PTHR46771:SF3">
    <property type="entry name" value="BACULOVIRAL IAP REPEAT-CONTAINING PROTEIN 5"/>
    <property type="match status" value="1"/>
</dbReference>
<dbReference type="GeneID" id="110090465"/>
<comment type="similarity">
    <text evidence="4">Belongs to the IAP family.</text>
</comment>
<accession>A0A6J0VGA9</accession>
<evidence type="ECO:0000313" key="19">
    <source>
        <dbReference type="RefSeq" id="XP_020669744.1"/>
    </source>
</evidence>
<dbReference type="CTD" id="332"/>
<keyword evidence="6" id="KW-0963">Cytoplasm</keyword>
<evidence type="ECO:0000256" key="9">
    <source>
        <dbReference type="ARBA" id="ARBA00022723"/>
    </source>
</evidence>
<dbReference type="InParanoid" id="A0A6J0VGA9"/>
<evidence type="ECO:0000256" key="13">
    <source>
        <dbReference type="ARBA" id="ARBA00022843"/>
    </source>
</evidence>
<dbReference type="GO" id="GO:0007059">
    <property type="term" value="P:chromosome segregation"/>
    <property type="evidence" value="ECO:0007669"/>
    <property type="project" value="UniProtKB-KW"/>
</dbReference>
<dbReference type="PANTHER" id="PTHR46771">
    <property type="entry name" value="DETERIN"/>
    <property type="match status" value="1"/>
</dbReference>
<dbReference type="OrthoDB" id="2196114at2759"/>
<keyword evidence="17" id="KW-0137">Centromere</keyword>
<keyword evidence="8" id="KW-0132">Cell division</keyword>
<dbReference type="GO" id="GO:0005819">
    <property type="term" value="C:spindle"/>
    <property type="evidence" value="ECO:0007669"/>
    <property type="project" value="UniProtKB-SubCell"/>
</dbReference>
<keyword evidence="14" id="KW-0206">Cytoskeleton</keyword>
<evidence type="ECO:0000256" key="3">
    <source>
        <dbReference type="ARBA" id="ARBA00004584"/>
    </source>
</evidence>
<keyword evidence="18" id="KW-1185">Reference proteome</keyword>
<protein>
    <submittedName>
        <fullName evidence="19">Baculoviral IAP repeat-containing protein 5 isoform X1</fullName>
    </submittedName>
</protein>
<proteinExistence type="inferred from homology"/>
<dbReference type="GO" id="GO:0046872">
    <property type="term" value="F:metal ion binding"/>
    <property type="evidence" value="ECO:0007669"/>
    <property type="project" value="UniProtKB-KW"/>
</dbReference>
<organism evidence="18 19">
    <name type="scientific">Pogona vitticeps</name>
    <name type="common">central bearded dragon</name>
    <dbReference type="NCBI Taxonomy" id="103695"/>
    <lineage>
        <taxon>Eukaryota</taxon>
        <taxon>Metazoa</taxon>
        <taxon>Chordata</taxon>
        <taxon>Craniata</taxon>
        <taxon>Vertebrata</taxon>
        <taxon>Euteleostomi</taxon>
        <taxon>Lepidosauria</taxon>
        <taxon>Squamata</taxon>
        <taxon>Bifurcata</taxon>
        <taxon>Unidentata</taxon>
        <taxon>Episquamata</taxon>
        <taxon>Toxicofera</taxon>
        <taxon>Iguania</taxon>
        <taxon>Acrodonta</taxon>
        <taxon>Agamidae</taxon>
        <taxon>Amphibolurinae</taxon>
        <taxon>Pogona</taxon>
    </lineage>
</organism>
<dbReference type="FunCoup" id="A0A6J0VGA9">
    <property type="interactions" value="584"/>
</dbReference>
<keyword evidence="9" id="KW-0479">Metal-binding</keyword>
<name>A0A6J0VGA9_9SAUR</name>
<keyword evidence="5" id="KW-0158">Chromosome</keyword>
<reference evidence="19" key="2">
    <citation type="submission" date="2025-08" db="UniProtKB">
        <authorList>
            <consortium name="RefSeq"/>
        </authorList>
    </citation>
    <scope>IDENTIFICATION</scope>
</reference>
<dbReference type="GO" id="GO:0000775">
    <property type="term" value="C:chromosome, centromeric region"/>
    <property type="evidence" value="ECO:0007669"/>
    <property type="project" value="UniProtKB-SubCell"/>
</dbReference>
<dbReference type="KEGG" id="pvt:110090465"/>
<dbReference type="GO" id="GO:0051301">
    <property type="term" value="P:cell division"/>
    <property type="evidence" value="ECO:0007669"/>
    <property type="project" value="UniProtKB-KW"/>
</dbReference>
<keyword evidence="10" id="KW-0498">Mitosis</keyword>
<dbReference type="RefSeq" id="XP_020669744.1">
    <property type="nucleotide sequence ID" value="XM_020814085.2"/>
</dbReference>
<dbReference type="SUPFAM" id="SSF57924">
    <property type="entry name" value="Inhibitor of apoptosis (IAP) repeat"/>
    <property type="match status" value="1"/>
</dbReference>
<dbReference type="CDD" id="cd00022">
    <property type="entry name" value="BIR"/>
    <property type="match status" value="1"/>
</dbReference>